<dbReference type="GO" id="GO:0003755">
    <property type="term" value="F:peptidyl-prolyl cis-trans isomerase activity"/>
    <property type="evidence" value="ECO:0007669"/>
    <property type="project" value="UniProtKB-KW"/>
</dbReference>
<dbReference type="AlphaFoldDB" id="A0A1K2HRT0"/>
<evidence type="ECO:0000256" key="4">
    <source>
        <dbReference type="ARBA" id="ARBA00022692"/>
    </source>
</evidence>
<reference evidence="15 16" key="1">
    <citation type="submission" date="2016-11" db="EMBL/GenBank/DDBJ databases">
        <authorList>
            <person name="Jaros S."/>
            <person name="Januszkiewicz K."/>
            <person name="Wedrychowicz H."/>
        </authorList>
    </citation>
    <scope>NUCLEOTIDE SEQUENCE [LARGE SCALE GENOMIC DNA]</scope>
    <source>
        <strain evidence="15 16">DSM 18899</strain>
    </source>
</reference>
<dbReference type="InterPro" id="IPR027304">
    <property type="entry name" value="Trigger_fact/SurA_dom_sf"/>
</dbReference>
<dbReference type="Proteomes" id="UP000186513">
    <property type="component" value="Unassembled WGS sequence"/>
</dbReference>
<evidence type="ECO:0000256" key="9">
    <source>
        <dbReference type="ARBA" id="ARBA00038408"/>
    </source>
</evidence>
<sequence length="602" mass="64691">MFEFVQNNRTLVAVALGLVGIGLLVGGGVAGYSATAGEPHLAEVDGVKITERDLANASGGQPLADAAKAQLLQELIQRQVLLSEAKSLHVLASDAQLREQIMGIDAFKENGQFNLERYKSLLAARQMTVDQFEARMREDLGLQLLAGALGNSGFSSSLASNRLVDSLAQSREVASYQFIPAAYAAQVTVSEADIKAYYDANQASYRLPERVKVAYVVLSREELAASQTIEADKVRAYFDANKAELAPEERKVRHILISADAKAPAAERAAAKKSAEAILARVKQNPASFAELAKQKSQDPGSAQQGGDLGYFGRGAMVKAFDEVAFKLAKGQISDVVETEYGYHVLQLEDIRAKSFEEVKPVVEQRLKLEAAQKRFDQVSEQFSDLVYQQADSLKPVADALKLTVRESDWLTRDAAADPQLNHAKVREALFSDDVLNKKHNTEAVELSAGTLLSARVLQHEPAKVQALAEVSGKIAEQLKAERAKAKAIEEGKKALAALQKGEAPSLAWSAPKVLSRLQPDGLAKADLSAIYALPLKDTAAGYAGLESAAGFSVYRVAAAPAAPLDPALREGLTGSLSSTSAQMELAAYLAKLREQHKVSKP</sequence>
<dbReference type="Gene3D" id="3.10.50.40">
    <property type="match status" value="1"/>
</dbReference>
<evidence type="ECO:0000256" key="2">
    <source>
        <dbReference type="ARBA" id="ARBA00022475"/>
    </source>
</evidence>
<comment type="subcellular location">
    <subcellularLocation>
        <location evidence="1">Cell inner membrane</location>
        <topology evidence="1">Single-pass type II membrane protein</topology>
        <orientation evidence="1">Periplasmic side</orientation>
    </subcellularLocation>
</comment>
<dbReference type="PROSITE" id="PS50198">
    <property type="entry name" value="PPIC_PPIASE_2"/>
    <property type="match status" value="1"/>
</dbReference>
<evidence type="ECO:0000256" key="3">
    <source>
        <dbReference type="ARBA" id="ARBA00022519"/>
    </source>
</evidence>
<comment type="similarity">
    <text evidence="9">Belongs to the PpiD chaperone family.</text>
</comment>
<evidence type="ECO:0000256" key="8">
    <source>
        <dbReference type="ARBA" id="ARBA00023235"/>
    </source>
</evidence>
<gene>
    <name evidence="15" type="ORF">SAMN02745887_03702</name>
</gene>
<dbReference type="RefSeq" id="WP_072430174.1">
    <property type="nucleotide sequence ID" value="NZ_FPKR01000018.1"/>
</dbReference>
<dbReference type="Gene3D" id="1.10.4030.10">
    <property type="entry name" value="Porin chaperone SurA, peptide-binding domain"/>
    <property type="match status" value="1"/>
</dbReference>
<keyword evidence="6 13" id="KW-0472">Membrane</keyword>
<keyword evidence="2" id="KW-1003">Cell membrane</keyword>
<keyword evidence="5 13" id="KW-1133">Transmembrane helix</keyword>
<keyword evidence="3" id="KW-0997">Cell inner membrane</keyword>
<accession>A0A1K2HRT0</accession>
<protein>
    <recommendedName>
        <fullName evidence="10">Periplasmic chaperone PpiD</fullName>
    </recommendedName>
    <alternativeName>
        <fullName evidence="11">Periplasmic folding chaperone</fullName>
    </alternativeName>
</protein>
<keyword evidence="7" id="KW-0143">Chaperone</keyword>
<dbReference type="InterPro" id="IPR000297">
    <property type="entry name" value="PPIase_PpiC"/>
</dbReference>
<evidence type="ECO:0000256" key="7">
    <source>
        <dbReference type="ARBA" id="ARBA00023186"/>
    </source>
</evidence>
<evidence type="ECO:0000259" key="14">
    <source>
        <dbReference type="PROSITE" id="PS50198"/>
    </source>
</evidence>
<dbReference type="InterPro" id="IPR023058">
    <property type="entry name" value="PPIase_PpiC_CS"/>
</dbReference>
<dbReference type="SUPFAM" id="SSF54534">
    <property type="entry name" value="FKBP-like"/>
    <property type="match status" value="1"/>
</dbReference>
<evidence type="ECO:0000313" key="15">
    <source>
        <dbReference type="EMBL" id="SFZ79516.1"/>
    </source>
</evidence>
<keyword evidence="8 12" id="KW-0413">Isomerase</keyword>
<dbReference type="InterPro" id="IPR052029">
    <property type="entry name" value="PpiD_chaperone"/>
</dbReference>
<proteinExistence type="inferred from homology"/>
<keyword evidence="4 13" id="KW-0812">Transmembrane</keyword>
<evidence type="ECO:0000256" key="11">
    <source>
        <dbReference type="ARBA" id="ARBA00042775"/>
    </source>
</evidence>
<feature type="domain" description="PpiC" evidence="14">
    <location>
        <begin position="247"/>
        <end position="350"/>
    </location>
</feature>
<dbReference type="Pfam" id="PF13616">
    <property type="entry name" value="Rotamase_3"/>
    <property type="match status" value="1"/>
</dbReference>
<evidence type="ECO:0000256" key="13">
    <source>
        <dbReference type="SAM" id="Phobius"/>
    </source>
</evidence>
<dbReference type="OrthoDB" id="9812372at2"/>
<dbReference type="PROSITE" id="PS01096">
    <property type="entry name" value="PPIC_PPIASE_1"/>
    <property type="match status" value="1"/>
</dbReference>
<organism evidence="15 16">
    <name type="scientific">Chitinimonas taiwanensis DSM 18899</name>
    <dbReference type="NCBI Taxonomy" id="1121279"/>
    <lineage>
        <taxon>Bacteria</taxon>
        <taxon>Pseudomonadati</taxon>
        <taxon>Pseudomonadota</taxon>
        <taxon>Betaproteobacteria</taxon>
        <taxon>Neisseriales</taxon>
        <taxon>Chitinibacteraceae</taxon>
        <taxon>Chitinimonas</taxon>
    </lineage>
</organism>
<evidence type="ECO:0000313" key="16">
    <source>
        <dbReference type="Proteomes" id="UP000186513"/>
    </source>
</evidence>
<dbReference type="PANTHER" id="PTHR47529">
    <property type="entry name" value="PEPTIDYL-PROLYL CIS-TRANS ISOMERASE D"/>
    <property type="match status" value="1"/>
</dbReference>
<dbReference type="InterPro" id="IPR046357">
    <property type="entry name" value="PPIase_dom_sf"/>
</dbReference>
<dbReference type="STRING" id="1121279.SAMN02745887_03702"/>
<keyword evidence="12" id="KW-0697">Rotamase</keyword>
<evidence type="ECO:0000256" key="5">
    <source>
        <dbReference type="ARBA" id="ARBA00022989"/>
    </source>
</evidence>
<evidence type="ECO:0000256" key="1">
    <source>
        <dbReference type="ARBA" id="ARBA00004382"/>
    </source>
</evidence>
<keyword evidence="16" id="KW-1185">Reference proteome</keyword>
<dbReference type="Pfam" id="PF13624">
    <property type="entry name" value="SurA_N_3"/>
    <property type="match status" value="1"/>
</dbReference>
<evidence type="ECO:0000256" key="12">
    <source>
        <dbReference type="PROSITE-ProRule" id="PRU00278"/>
    </source>
</evidence>
<dbReference type="PANTHER" id="PTHR47529:SF1">
    <property type="entry name" value="PERIPLASMIC CHAPERONE PPID"/>
    <property type="match status" value="1"/>
</dbReference>
<dbReference type="SUPFAM" id="SSF109998">
    <property type="entry name" value="Triger factor/SurA peptide-binding domain-like"/>
    <property type="match status" value="1"/>
</dbReference>
<evidence type="ECO:0000256" key="6">
    <source>
        <dbReference type="ARBA" id="ARBA00023136"/>
    </source>
</evidence>
<dbReference type="EMBL" id="FPKR01000018">
    <property type="protein sequence ID" value="SFZ79516.1"/>
    <property type="molecule type" value="Genomic_DNA"/>
</dbReference>
<dbReference type="GO" id="GO:0005886">
    <property type="term" value="C:plasma membrane"/>
    <property type="evidence" value="ECO:0007669"/>
    <property type="project" value="UniProtKB-SubCell"/>
</dbReference>
<name>A0A1K2HRT0_9NEIS</name>
<feature type="transmembrane region" description="Helical" evidence="13">
    <location>
        <begin position="12"/>
        <end position="32"/>
    </location>
</feature>
<evidence type="ECO:0000256" key="10">
    <source>
        <dbReference type="ARBA" id="ARBA00040743"/>
    </source>
</evidence>